<evidence type="ECO:0000313" key="2">
    <source>
        <dbReference type="Proteomes" id="UP000027442"/>
    </source>
</evidence>
<keyword evidence="2" id="KW-1185">Reference proteome</keyword>
<dbReference type="PATRIC" id="fig|1122985.7.peg.73"/>
<organism evidence="1 2">
    <name type="scientific">Hoylesella loescheii DSM 19665 = JCM 12249 = ATCC 15930</name>
    <dbReference type="NCBI Taxonomy" id="1122985"/>
    <lineage>
        <taxon>Bacteria</taxon>
        <taxon>Pseudomonadati</taxon>
        <taxon>Bacteroidota</taxon>
        <taxon>Bacteroidia</taxon>
        <taxon>Bacteroidales</taxon>
        <taxon>Prevotellaceae</taxon>
        <taxon>Hoylesella</taxon>
    </lineage>
</organism>
<dbReference type="EMBL" id="JNGW01000011">
    <property type="protein sequence ID" value="KDR53840.1"/>
    <property type="molecule type" value="Genomic_DNA"/>
</dbReference>
<gene>
    <name evidence="1" type="ORF">HMPREF1991_00064</name>
</gene>
<accession>A0A069QM30</accession>
<comment type="caution">
    <text evidence="1">The sequence shown here is derived from an EMBL/GenBank/DDBJ whole genome shotgun (WGS) entry which is preliminary data.</text>
</comment>
<sequence length="50" mass="5932">MCAETGKRIKQLFLRSCSPNHNLIECQWKVFRKKVLKTNIVERKNSLDVQ</sequence>
<dbReference type="HOGENOM" id="CLU_3121188_0_0_10"/>
<protein>
    <submittedName>
        <fullName evidence="1">Uncharacterized protein</fullName>
    </submittedName>
</protein>
<dbReference type="Proteomes" id="UP000027442">
    <property type="component" value="Unassembled WGS sequence"/>
</dbReference>
<evidence type="ECO:0000313" key="1">
    <source>
        <dbReference type="EMBL" id="KDR53840.1"/>
    </source>
</evidence>
<proteinExistence type="predicted"/>
<reference evidence="1 2" key="1">
    <citation type="submission" date="2013-08" db="EMBL/GenBank/DDBJ databases">
        <authorList>
            <person name="Weinstock G."/>
            <person name="Sodergren E."/>
            <person name="Wylie T."/>
            <person name="Fulton L."/>
            <person name="Fulton R."/>
            <person name="Fronick C."/>
            <person name="O'Laughlin M."/>
            <person name="Godfrey J."/>
            <person name="Miner T."/>
            <person name="Herter B."/>
            <person name="Appelbaum E."/>
            <person name="Cordes M."/>
            <person name="Lek S."/>
            <person name="Wollam A."/>
            <person name="Pepin K.H."/>
            <person name="Palsikar V.B."/>
            <person name="Mitreva M."/>
            <person name="Wilson R.K."/>
        </authorList>
    </citation>
    <scope>NUCLEOTIDE SEQUENCE [LARGE SCALE GENOMIC DNA]</scope>
    <source>
        <strain evidence="1 2">ATCC 15930</strain>
    </source>
</reference>
<dbReference type="AlphaFoldDB" id="A0A069QM30"/>
<name>A0A069QM30_HOYLO</name>